<evidence type="ECO:0000256" key="6">
    <source>
        <dbReference type="ARBA" id="ARBA00023136"/>
    </source>
</evidence>
<feature type="chain" id="PRO_5001577340" evidence="10">
    <location>
        <begin position="25"/>
        <end position="932"/>
    </location>
</feature>
<dbReference type="Gene3D" id="2.60.40.1120">
    <property type="entry name" value="Carboxypeptidase-like, regulatory domain"/>
    <property type="match status" value="1"/>
</dbReference>
<keyword evidence="13" id="KW-0675">Receptor</keyword>
<dbReference type="EMBL" id="ARYJ01000003">
    <property type="protein sequence ID" value="KCZ89555.1"/>
    <property type="molecule type" value="Genomic_DNA"/>
</dbReference>
<dbReference type="SUPFAM" id="SSF49464">
    <property type="entry name" value="Carboxypeptidase regulatory domain-like"/>
    <property type="match status" value="1"/>
</dbReference>
<keyword evidence="10" id="KW-0732">Signal</keyword>
<evidence type="ECO:0000256" key="10">
    <source>
        <dbReference type="SAM" id="SignalP"/>
    </source>
</evidence>
<reference evidence="13 14" key="1">
    <citation type="journal article" date="2014" name="Antonie Van Leeuwenhoek">
        <title>Hyphomonas beringensis sp. nov. and Hyphomonas chukchiensis sp. nov., isolated from surface seawater of the Bering Sea and Chukchi Sea.</title>
        <authorList>
            <person name="Li C."/>
            <person name="Lai Q."/>
            <person name="Li G."/>
            <person name="Dong C."/>
            <person name="Wang J."/>
            <person name="Liao Y."/>
            <person name="Shao Z."/>
        </authorList>
    </citation>
    <scope>NUCLEOTIDE SEQUENCE [LARGE SCALE GENOMIC DNA]</scope>
    <source>
        <strain evidence="13 14">VP2</strain>
    </source>
</reference>
<dbReference type="PANTHER" id="PTHR40980">
    <property type="entry name" value="PLUG DOMAIN-CONTAINING PROTEIN"/>
    <property type="match status" value="1"/>
</dbReference>
<keyword evidence="6 8" id="KW-0472">Membrane</keyword>
<gene>
    <name evidence="13" type="ORF">HJA_04867</name>
</gene>
<feature type="domain" description="TonB-dependent receptor plug" evidence="12">
    <location>
        <begin position="126"/>
        <end position="229"/>
    </location>
</feature>
<dbReference type="Pfam" id="PF13715">
    <property type="entry name" value="CarbopepD_reg_2"/>
    <property type="match status" value="1"/>
</dbReference>
<dbReference type="SUPFAM" id="SSF56935">
    <property type="entry name" value="Porins"/>
    <property type="match status" value="1"/>
</dbReference>
<name>A0A059FFZ9_9PROT</name>
<evidence type="ECO:0000256" key="4">
    <source>
        <dbReference type="ARBA" id="ARBA00022692"/>
    </source>
</evidence>
<dbReference type="Pfam" id="PF00593">
    <property type="entry name" value="TonB_dep_Rec_b-barrel"/>
    <property type="match status" value="1"/>
</dbReference>
<dbReference type="InterPro" id="IPR037066">
    <property type="entry name" value="Plug_dom_sf"/>
</dbReference>
<evidence type="ECO:0000313" key="14">
    <source>
        <dbReference type="Proteomes" id="UP000024816"/>
    </source>
</evidence>
<dbReference type="PROSITE" id="PS52016">
    <property type="entry name" value="TONB_DEPENDENT_REC_3"/>
    <property type="match status" value="1"/>
</dbReference>
<dbReference type="RefSeq" id="WP_035579077.1">
    <property type="nucleotide sequence ID" value="NZ_ARYJ01000003.1"/>
</dbReference>
<evidence type="ECO:0000313" key="13">
    <source>
        <dbReference type="EMBL" id="KCZ89555.1"/>
    </source>
</evidence>
<dbReference type="InterPro" id="IPR012910">
    <property type="entry name" value="Plug_dom"/>
</dbReference>
<keyword evidence="7 8" id="KW-0998">Cell outer membrane</keyword>
<dbReference type="InterPro" id="IPR000531">
    <property type="entry name" value="Beta-barrel_TonB"/>
</dbReference>
<keyword evidence="14" id="KW-1185">Reference proteome</keyword>
<dbReference type="STRING" id="1280952.HJA_04867"/>
<accession>A0A059FFZ9</accession>
<dbReference type="InterPro" id="IPR010104">
    <property type="entry name" value="TonB_rcpt_bac"/>
</dbReference>
<dbReference type="InterPro" id="IPR039426">
    <property type="entry name" value="TonB-dep_rcpt-like"/>
</dbReference>
<evidence type="ECO:0000256" key="9">
    <source>
        <dbReference type="RuleBase" id="RU003357"/>
    </source>
</evidence>
<protein>
    <submittedName>
        <fullName evidence="13">TonB-dependent receptor</fullName>
    </submittedName>
</protein>
<dbReference type="eggNOG" id="COG1629">
    <property type="taxonomic scope" value="Bacteria"/>
</dbReference>
<proteinExistence type="inferred from homology"/>
<dbReference type="Gene3D" id="2.40.170.20">
    <property type="entry name" value="TonB-dependent receptor, beta-barrel domain"/>
    <property type="match status" value="1"/>
</dbReference>
<feature type="signal peptide" evidence="10">
    <location>
        <begin position="1"/>
        <end position="24"/>
    </location>
</feature>
<evidence type="ECO:0000256" key="8">
    <source>
        <dbReference type="PROSITE-ProRule" id="PRU01360"/>
    </source>
</evidence>
<evidence type="ECO:0000256" key="5">
    <source>
        <dbReference type="ARBA" id="ARBA00023077"/>
    </source>
</evidence>
<comment type="caution">
    <text evidence="13">The sequence shown here is derived from an EMBL/GenBank/DDBJ whole genome shotgun (WGS) entry which is preliminary data.</text>
</comment>
<sequence>MPKSYRSLLALGVASAGLIQVASADIITGQVTDASGEAPLQGAIVTIEELGRTAASDRYGDYRFTNIPAGDYTLSVSYIGADKVTSDVSLSGSATVNFTVGSDTRYMDNVLVVGSTAAQAGAINQQRASNAIISVIDSDGLGNFPDTTVADSLSRVPGLSIENDQGEGRYVSIRGLNTDLIASSINGVRTPSPEDRRGVLLDGVPSDLLDGIEVQKSLTPDVDADTLGGIINMKTISAFDRDGQFVRAKLEGAYNEITEEVSPKATLTYSNTFGDRLGVAVSANYQDRRIQAHNNETGGWGFNDDVGAIVPDDDYEMRWYDLTRERIGLVANIDFKASENTELYLRTLYNQYTDDEVRNKFEFRSLDEEDPTVTDNGFAFDYAEADAEVRQREEVRNIQTYALGGQTYAGAWQFDYEVSYAYAEEDDSNNHDVTFRSGDMEGDGILQFDLSDPKKPRLSGPGFDFLLDPSSYEMDAFEREYTTNEDTEWSGKLDISRDSVIGDIPVTWKGGVKLRDREKVRDQNLDVYEIDDVLMTDYIRPNAAISGWRMNNPMFNWPDAGLTYGLRSVVTADDLNEDDTNVETIAGDYTIDEQILALYGMGTFEIDNVTVVAGLRFEGTSVDSTGYIFAEEDDPSNVLTRNYSDDYQHILPSVNLKYSLSDNLFARAAYYGAVVRPAFGDMAPIALFNDDRDELEMGNPNLKPYEADNYDLSIEYYPTKLAVLSAGVFYKSIDNAIFPATYDISQLPAEVDLSFLPASYVANLEEVSTYINVDRSYVRGVEFNYVQGLGFINKSLDGFLLSGNLTLVESQARIPDEDDPRGTREVPLLKQNDVVWNVALAYDKGPWDLRVSANYRGDYLDELFGENIDRYTDGHLSVEASAKYEINDHVQVYIEGKNLTDEPEYYYHGSERRLSQYDEFGWTGVFGVRLTY</sequence>
<evidence type="ECO:0000259" key="11">
    <source>
        <dbReference type="Pfam" id="PF00593"/>
    </source>
</evidence>
<dbReference type="GO" id="GO:0009279">
    <property type="term" value="C:cell outer membrane"/>
    <property type="evidence" value="ECO:0007669"/>
    <property type="project" value="UniProtKB-SubCell"/>
</dbReference>
<dbReference type="NCBIfam" id="TIGR01782">
    <property type="entry name" value="TonB-Xanth-Caul"/>
    <property type="match status" value="1"/>
</dbReference>
<dbReference type="PATRIC" id="fig|1280952.3.peg.963"/>
<keyword evidence="3 8" id="KW-1134">Transmembrane beta strand</keyword>
<evidence type="ECO:0000256" key="2">
    <source>
        <dbReference type="ARBA" id="ARBA00022448"/>
    </source>
</evidence>
<dbReference type="Gene3D" id="2.170.130.10">
    <property type="entry name" value="TonB-dependent receptor, plug domain"/>
    <property type="match status" value="1"/>
</dbReference>
<evidence type="ECO:0000256" key="7">
    <source>
        <dbReference type="ARBA" id="ARBA00023237"/>
    </source>
</evidence>
<keyword evidence="2 8" id="KW-0813">Transport</keyword>
<dbReference type="InterPro" id="IPR008969">
    <property type="entry name" value="CarboxyPept-like_regulatory"/>
</dbReference>
<dbReference type="InterPro" id="IPR036942">
    <property type="entry name" value="Beta-barrel_TonB_sf"/>
</dbReference>
<dbReference type="Pfam" id="PF07715">
    <property type="entry name" value="Plug"/>
    <property type="match status" value="1"/>
</dbReference>
<comment type="similarity">
    <text evidence="8 9">Belongs to the TonB-dependent receptor family.</text>
</comment>
<dbReference type="OrthoDB" id="5476657at2"/>
<keyword evidence="5 9" id="KW-0798">TonB box</keyword>
<dbReference type="Proteomes" id="UP000024816">
    <property type="component" value="Unassembled WGS sequence"/>
</dbReference>
<organism evidence="13 14">
    <name type="scientific">Hyphomonas jannaschiana VP2</name>
    <dbReference type="NCBI Taxonomy" id="1280952"/>
    <lineage>
        <taxon>Bacteria</taxon>
        <taxon>Pseudomonadati</taxon>
        <taxon>Pseudomonadota</taxon>
        <taxon>Alphaproteobacteria</taxon>
        <taxon>Hyphomonadales</taxon>
        <taxon>Hyphomonadaceae</taxon>
        <taxon>Hyphomonas</taxon>
    </lineage>
</organism>
<dbReference type="PANTHER" id="PTHR40980:SF4">
    <property type="entry name" value="TONB-DEPENDENT RECEPTOR-LIKE BETA-BARREL DOMAIN-CONTAINING PROTEIN"/>
    <property type="match status" value="1"/>
</dbReference>
<comment type="subcellular location">
    <subcellularLocation>
        <location evidence="1 8">Cell outer membrane</location>
        <topology evidence="1 8">Multi-pass membrane protein</topology>
    </subcellularLocation>
</comment>
<dbReference type="CDD" id="cd01347">
    <property type="entry name" value="ligand_gated_channel"/>
    <property type="match status" value="1"/>
</dbReference>
<feature type="domain" description="TonB-dependent receptor-like beta-barrel" evidence="11">
    <location>
        <begin position="439"/>
        <end position="899"/>
    </location>
</feature>
<evidence type="ECO:0000256" key="1">
    <source>
        <dbReference type="ARBA" id="ARBA00004571"/>
    </source>
</evidence>
<dbReference type="eggNOG" id="COG4771">
    <property type="taxonomic scope" value="Bacteria"/>
</dbReference>
<dbReference type="AlphaFoldDB" id="A0A059FFZ9"/>
<evidence type="ECO:0000259" key="12">
    <source>
        <dbReference type="Pfam" id="PF07715"/>
    </source>
</evidence>
<keyword evidence="4 8" id="KW-0812">Transmembrane</keyword>
<evidence type="ECO:0000256" key="3">
    <source>
        <dbReference type="ARBA" id="ARBA00022452"/>
    </source>
</evidence>